<comment type="similarity">
    <text evidence="2 8">Belongs to the BioY family.</text>
</comment>
<dbReference type="GO" id="GO:0015225">
    <property type="term" value="F:biotin transmembrane transporter activity"/>
    <property type="evidence" value="ECO:0007669"/>
    <property type="project" value="UniProtKB-UniRule"/>
</dbReference>
<feature type="transmembrane region" description="Helical" evidence="9">
    <location>
        <begin position="169"/>
        <end position="189"/>
    </location>
</feature>
<dbReference type="GO" id="GO:0005886">
    <property type="term" value="C:plasma membrane"/>
    <property type="evidence" value="ECO:0007669"/>
    <property type="project" value="UniProtKB-SubCell"/>
</dbReference>
<gene>
    <name evidence="10" type="primary">bioY</name>
    <name evidence="10" type="ORF">NCTC7915_01447</name>
</gene>
<keyword evidence="6 9" id="KW-1133">Transmembrane helix</keyword>
<evidence type="ECO:0000256" key="4">
    <source>
        <dbReference type="ARBA" id="ARBA00022475"/>
    </source>
</evidence>
<protein>
    <recommendedName>
        <fullName evidence="8">Biotin transporter</fullName>
    </recommendedName>
</protein>
<dbReference type="InterPro" id="IPR003784">
    <property type="entry name" value="BioY"/>
</dbReference>
<organism evidence="10 11">
    <name type="scientific">Dermatophilus congolensis</name>
    <dbReference type="NCBI Taxonomy" id="1863"/>
    <lineage>
        <taxon>Bacteria</taxon>
        <taxon>Bacillati</taxon>
        <taxon>Actinomycetota</taxon>
        <taxon>Actinomycetes</taxon>
        <taxon>Micrococcales</taxon>
        <taxon>Dermatophilaceae</taxon>
        <taxon>Dermatophilus</taxon>
    </lineage>
</organism>
<sequence>MPGSSESVQKFTKVAGRSRGFSARDLSLVASFAALIWVLGVPGAIDPVGSGVPITLQTLGVMLAGAVLGARRGAAASLVVIALCAMGLPVLAGGRGGLGVFVSPTVGFLVGWVPGAAVVGWFASQGPRSVVWQLVGCLVGGVGVIHAVGVPVMAWRAHLSVGQALLADAVFVPGDVVKVVVAVGVAVAVHRAVPELLSVGGGK</sequence>
<feature type="transmembrane region" description="Helical" evidence="9">
    <location>
        <begin position="98"/>
        <end position="123"/>
    </location>
</feature>
<proteinExistence type="inferred from homology"/>
<dbReference type="PIRSF" id="PIRSF016661">
    <property type="entry name" value="BioY"/>
    <property type="match status" value="1"/>
</dbReference>
<dbReference type="RefSeq" id="WP_115030925.1">
    <property type="nucleotide sequence ID" value="NZ_UFYA01000001.1"/>
</dbReference>
<evidence type="ECO:0000256" key="8">
    <source>
        <dbReference type="PIRNR" id="PIRNR016661"/>
    </source>
</evidence>
<dbReference type="Pfam" id="PF02632">
    <property type="entry name" value="BioY"/>
    <property type="match status" value="1"/>
</dbReference>
<feature type="transmembrane region" description="Helical" evidence="9">
    <location>
        <begin position="130"/>
        <end position="149"/>
    </location>
</feature>
<dbReference type="PANTHER" id="PTHR34295:SF4">
    <property type="entry name" value="BIOTIN TRANSPORTER BIOY-RELATED"/>
    <property type="match status" value="1"/>
</dbReference>
<comment type="subcellular location">
    <subcellularLocation>
        <location evidence="1 8">Cell membrane</location>
        <topology evidence="1 8">Multi-pass membrane protein</topology>
    </subcellularLocation>
</comment>
<evidence type="ECO:0000256" key="1">
    <source>
        <dbReference type="ARBA" id="ARBA00004651"/>
    </source>
</evidence>
<feature type="transmembrane region" description="Helical" evidence="9">
    <location>
        <begin position="75"/>
        <end position="92"/>
    </location>
</feature>
<evidence type="ECO:0000313" key="10">
    <source>
        <dbReference type="EMBL" id="STD10783.1"/>
    </source>
</evidence>
<dbReference type="Gene3D" id="1.10.1760.20">
    <property type="match status" value="1"/>
</dbReference>
<evidence type="ECO:0000256" key="7">
    <source>
        <dbReference type="ARBA" id="ARBA00023136"/>
    </source>
</evidence>
<keyword evidence="5 9" id="KW-0812">Transmembrane</keyword>
<evidence type="ECO:0000313" key="11">
    <source>
        <dbReference type="Proteomes" id="UP000254118"/>
    </source>
</evidence>
<evidence type="ECO:0000256" key="5">
    <source>
        <dbReference type="ARBA" id="ARBA00022692"/>
    </source>
</evidence>
<reference evidence="10 11" key="1">
    <citation type="submission" date="2018-06" db="EMBL/GenBank/DDBJ databases">
        <authorList>
            <consortium name="Pathogen Informatics"/>
            <person name="Doyle S."/>
        </authorList>
    </citation>
    <scope>NUCLEOTIDE SEQUENCE [LARGE SCALE GENOMIC DNA]</scope>
    <source>
        <strain evidence="10 11">NCTC7915</strain>
    </source>
</reference>
<keyword evidence="3 8" id="KW-0813">Transport</keyword>
<evidence type="ECO:0000256" key="2">
    <source>
        <dbReference type="ARBA" id="ARBA00010692"/>
    </source>
</evidence>
<comment type="caution">
    <text evidence="10">The sequence shown here is derived from an EMBL/GenBank/DDBJ whole genome shotgun (WGS) entry which is preliminary data.</text>
</comment>
<evidence type="ECO:0000256" key="9">
    <source>
        <dbReference type="SAM" id="Phobius"/>
    </source>
</evidence>
<accession>A0AA46BNP6</accession>
<feature type="transmembrane region" description="Helical" evidence="9">
    <location>
        <begin position="26"/>
        <end position="45"/>
    </location>
</feature>
<dbReference type="EMBL" id="UFYA01000001">
    <property type="protein sequence ID" value="STD10783.1"/>
    <property type="molecule type" value="Genomic_DNA"/>
</dbReference>
<dbReference type="AlphaFoldDB" id="A0AA46BNP6"/>
<dbReference type="PANTHER" id="PTHR34295">
    <property type="entry name" value="BIOTIN TRANSPORTER BIOY"/>
    <property type="match status" value="1"/>
</dbReference>
<dbReference type="Proteomes" id="UP000254118">
    <property type="component" value="Unassembled WGS sequence"/>
</dbReference>
<evidence type="ECO:0000256" key="6">
    <source>
        <dbReference type="ARBA" id="ARBA00022989"/>
    </source>
</evidence>
<name>A0AA46BNP6_9MICO</name>
<keyword evidence="4 8" id="KW-1003">Cell membrane</keyword>
<evidence type="ECO:0000256" key="3">
    <source>
        <dbReference type="ARBA" id="ARBA00022448"/>
    </source>
</evidence>
<keyword evidence="7 8" id="KW-0472">Membrane</keyword>
<feature type="transmembrane region" description="Helical" evidence="9">
    <location>
        <begin position="51"/>
        <end position="68"/>
    </location>
</feature>